<evidence type="ECO:0000313" key="13">
    <source>
        <dbReference type="Proteomes" id="UP000191144"/>
    </source>
</evidence>
<comment type="pathway">
    <text evidence="1 9">Amino-acid degradation; L-valine degradation.</text>
</comment>
<feature type="active site" evidence="8">
    <location>
        <position position="167"/>
    </location>
</feature>
<evidence type="ECO:0000256" key="5">
    <source>
        <dbReference type="ARBA" id="ARBA00023002"/>
    </source>
</evidence>
<dbReference type="InterPro" id="IPR006115">
    <property type="entry name" value="6PGDH_NADP-bd"/>
</dbReference>
<dbReference type="InterPro" id="IPR015815">
    <property type="entry name" value="HIBADH-related"/>
</dbReference>
<comment type="catalytic activity">
    <reaction evidence="7 9">
        <text>3-hydroxy-2-methylpropanoate + NAD(+) = 2-methyl-3-oxopropanoate + NADH + H(+)</text>
        <dbReference type="Rhea" id="RHEA:17681"/>
        <dbReference type="ChEBI" id="CHEBI:11805"/>
        <dbReference type="ChEBI" id="CHEBI:15378"/>
        <dbReference type="ChEBI" id="CHEBI:57540"/>
        <dbReference type="ChEBI" id="CHEBI:57700"/>
        <dbReference type="ChEBI" id="CHEBI:57945"/>
        <dbReference type="EC" id="1.1.1.31"/>
    </reaction>
</comment>
<comment type="similarity">
    <text evidence="2">Belongs to the HIBADH-related family. 3-hydroxyisobutyrate dehydrogenase subfamily.</text>
</comment>
<keyword evidence="13" id="KW-1185">Reference proteome</keyword>
<feature type="domain" description="6-phosphogluconate dehydrogenase NADP-binding" evidence="10">
    <location>
        <begin position="3"/>
        <end position="158"/>
    </location>
</feature>
<dbReference type="SUPFAM" id="SSF51735">
    <property type="entry name" value="NAD(P)-binding Rossmann-fold domains"/>
    <property type="match status" value="1"/>
</dbReference>
<name>A0A1G4ILJ0_9SACH</name>
<evidence type="ECO:0000256" key="6">
    <source>
        <dbReference type="ARBA" id="ARBA00023027"/>
    </source>
</evidence>
<evidence type="ECO:0000256" key="4">
    <source>
        <dbReference type="ARBA" id="ARBA00022456"/>
    </source>
</evidence>
<dbReference type="Pfam" id="PF14833">
    <property type="entry name" value="NAD_binding_11"/>
    <property type="match status" value="1"/>
</dbReference>
<dbReference type="InterPro" id="IPR008927">
    <property type="entry name" value="6-PGluconate_DH-like_C_sf"/>
</dbReference>
<dbReference type="Pfam" id="PF03446">
    <property type="entry name" value="NAD_binding_2"/>
    <property type="match status" value="1"/>
</dbReference>
<reference evidence="13" key="1">
    <citation type="submission" date="2016-03" db="EMBL/GenBank/DDBJ databases">
        <authorList>
            <person name="Devillers Hugo."/>
        </authorList>
    </citation>
    <scope>NUCLEOTIDE SEQUENCE [LARGE SCALE GENOMIC DNA]</scope>
</reference>
<evidence type="ECO:0000256" key="2">
    <source>
        <dbReference type="ARBA" id="ARBA00006013"/>
    </source>
</evidence>
<evidence type="ECO:0000256" key="3">
    <source>
        <dbReference type="ARBA" id="ARBA00012991"/>
    </source>
</evidence>
<accession>A0A1G4ILJ0</accession>
<dbReference type="OrthoDB" id="21615at2759"/>
<proteinExistence type="inferred from homology"/>
<dbReference type="PIRSF" id="PIRSF000103">
    <property type="entry name" value="HIBADH"/>
    <property type="match status" value="1"/>
</dbReference>
<dbReference type="UniPathway" id="UPA00362"/>
<dbReference type="Gene3D" id="3.40.50.720">
    <property type="entry name" value="NAD(P)-binding Rossmann-like Domain"/>
    <property type="match status" value="1"/>
</dbReference>
<protein>
    <recommendedName>
        <fullName evidence="3 9">3-hydroxyisobutyrate dehydrogenase</fullName>
        <shortName evidence="9">HIBADH</shortName>
        <ecNumber evidence="3 9">1.1.1.31</ecNumber>
    </recommendedName>
</protein>
<dbReference type="EC" id="1.1.1.31" evidence="3 9"/>
<sequence length="289" mass="29594">MIVAFVGLGNMGGNMAANLVTAGYHVVGFDPAPAAVSMARSSGVELASSGPACVREANVIFTMLPSAEYVDSVWAEIIPEAQKGAIIVDCSTIDVTSSRALHKMAQSAGLESVDAPVSGGMSGARAGKLTFMVGGNEAAIEEIRPLLEAMGQKVVHCGGAGAGQAAKICNNMILGANIVAVSEAFALAEKLNLAPQSMFDVASTSTGQCWALNNYCPIPGLVPTAPSNNDYKPGAAATMLLKDLKLAQDAAADVSAKIPLASHVTQIYADFVADGHGDKDFSAIIRALR</sequence>
<keyword evidence="6 9" id="KW-0520">NAD</keyword>
<dbReference type="InterPro" id="IPR029154">
    <property type="entry name" value="HIBADH-like_NADP-bd"/>
</dbReference>
<keyword evidence="4 9" id="KW-0101">Branched-chain amino acid catabolism</keyword>
<dbReference type="PANTHER" id="PTHR22981:SF7">
    <property type="entry name" value="3-HYDROXYISOBUTYRATE DEHYDROGENASE, MITOCHONDRIAL"/>
    <property type="match status" value="1"/>
</dbReference>
<dbReference type="GO" id="GO:0050661">
    <property type="term" value="F:NADP binding"/>
    <property type="evidence" value="ECO:0007669"/>
    <property type="project" value="InterPro"/>
</dbReference>
<dbReference type="PANTHER" id="PTHR22981">
    <property type="entry name" value="3-HYDROXYISOBUTYRATE DEHYDROGENASE-RELATED"/>
    <property type="match status" value="1"/>
</dbReference>
<dbReference type="Proteomes" id="UP000191144">
    <property type="component" value="Chromosome A"/>
</dbReference>
<dbReference type="InterPro" id="IPR002204">
    <property type="entry name" value="3-OH-isobutyrate_DH-rel_CS"/>
</dbReference>
<dbReference type="InterPro" id="IPR013328">
    <property type="entry name" value="6PGD_dom2"/>
</dbReference>
<evidence type="ECO:0000313" key="12">
    <source>
        <dbReference type="EMBL" id="SCU77256.1"/>
    </source>
</evidence>
<evidence type="ECO:0000256" key="9">
    <source>
        <dbReference type="RuleBase" id="RU910714"/>
    </source>
</evidence>
<dbReference type="EMBL" id="LT598483">
    <property type="protein sequence ID" value="SCU77256.1"/>
    <property type="molecule type" value="Genomic_DNA"/>
</dbReference>
<evidence type="ECO:0000256" key="7">
    <source>
        <dbReference type="ARBA" id="ARBA00049197"/>
    </source>
</evidence>
<evidence type="ECO:0000259" key="11">
    <source>
        <dbReference type="Pfam" id="PF14833"/>
    </source>
</evidence>
<dbReference type="GO" id="GO:0006574">
    <property type="term" value="P:L-valine catabolic process"/>
    <property type="evidence" value="ECO:0007669"/>
    <property type="project" value="UniProtKB-UniPathway"/>
</dbReference>
<feature type="domain" description="3-hydroxyisobutyrate dehydrogenase-like NAD-binding" evidence="11">
    <location>
        <begin position="161"/>
        <end position="288"/>
    </location>
</feature>
<dbReference type="Gene3D" id="1.10.1040.10">
    <property type="entry name" value="N-(1-d-carboxylethyl)-l-norvaline Dehydrogenase, domain 2"/>
    <property type="match status" value="1"/>
</dbReference>
<organism evidence="12 13">
    <name type="scientific">Lachancea meyersii CBS 8951</name>
    <dbReference type="NCBI Taxonomy" id="1266667"/>
    <lineage>
        <taxon>Eukaryota</taxon>
        <taxon>Fungi</taxon>
        <taxon>Dikarya</taxon>
        <taxon>Ascomycota</taxon>
        <taxon>Saccharomycotina</taxon>
        <taxon>Saccharomycetes</taxon>
        <taxon>Saccharomycetales</taxon>
        <taxon>Saccharomycetaceae</taxon>
        <taxon>Lachancea</taxon>
    </lineage>
</organism>
<dbReference type="GO" id="GO:0051287">
    <property type="term" value="F:NAD binding"/>
    <property type="evidence" value="ECO:0007669"/>
    <property type="project" value="InterPro"/>
</dbReference>
<dbReference type="NCBIfam" id="TIGR01692">
    <property type="entry name" value="HIBADH"/>
    <property type="match status" value="1"/>
</dbReference>
<dbReference type="FunFam" id="1.10.1040.10:FF:000006">
    <property type="entry name" value="3-hydroxyisobutyrate dehydrogenase"/>
    <property type="match status" value="1"/>
</dbReference>
<gene>
    <name evidence="12" type="ORF">LAME_0A00342G</name>
</gene>
<dbReference type="PROSITE" id="PS00895">
    <property type="entry name" value="3_HYDROXYISOBUT_DH"/>
    <property type="match status" value="1"/>
</dbReference>
<evidence type="ECO:0000256" key="1">
    <source>
        <dbReference type="ARBA" id="ARBA00005109"/>
    </source>
</evidence>
<dbReference type="SUPFAM" id="SSF48179">
    <property type="entry name" value="6-phosphogluconate dehydrogenase C-terminal domain-like"/>
    <property type="match status" value="1"/>
</dbReference>
<dbReference type="GO" id="GO:0008442">
    <property type="term" value="F:3-hydroxyisobutyrate dehydrogenase activity"/>
    <property type="evidence" value="ECO:0007669"/>
    <property type="project" value="UniProtKB-EC"/>
</dbReference>
<dbReference type="InterPro" id="IPR011548">
    <property type="entry name" value="HIBADH"/>
</dbReference>
<dbReference type="AlphaFoldDB" id="A0A1G4ILJ0"/>
<evidence type="ECO:0000259" key="10">
    <source>
        <dbReference type="Pfam" id="PF03446"/>
    </source>
</evidence>
<keyword evidence="5 9" id="KW-0560">Oxidoreductase</keyword>
<dbReference type="InterPro" id="IPR036291">
    <property type="entry name" value="NAD(P)-bd_dom_sf"/>
</dbReference>
<evidence type="ECO:0000256" key="8">
    <source>
        <dbReference type="PIRSR" id="PIRSR000103-1"/>
    </source>
</evidence>